<evidence type="ECO:0000256" key="10">
    <source>
        <dbReference type="ARBA" id="ARBA00023004"/>
    </source>
</evidence>
<keyword evidence="11 13" id="KW-0472">Membrane</keyword>
<keyword evidence="3" id="KW-0813">Transport</keyword>
<keyword evidence="6 13" id="KW-0812">Transmembrane</keyword>
<organism evidence="15 16">
    <name type="scientific">Parazoarcus communis</name>
    <dbReference type="NCBI Taxonomy" id="41977"/>
    <lineage>
        <taxon>Bacteria</taxon>
        <taxon>Pseudomonadati</taxon>
        <taxon>Pseudomonadota</taxon>
        <taxon>Betaproteobacteria</taxon>
        <taxon>Rhodocyclales</taxon>
        <taxon>Zoogloeaceae</taxon>
        <taxon>Parazoarcus</taxon>
    </lineage>
</organism>
<dbReference type="OrthoDB" id="8536275at2"/>
<feature type="transmembrane region" description="Helical" evidence="13">
    <location>
        <begin position="85"/>
        <end position="106"/>
    </location>
</feature>
<name>A0A2U8H882_9RHOO</name>
<evidence type="ECO:0000256" key="6">
    <source>
        <dbReference type="ARBA" id="ARBA00022692"/>
    </source>
</evidence>
<dbReference type="GO" id="GO:0022904">
    <property type="term" value="P:respiratory electron transport chain"/>
    <property type="evidence" value="ECO:0007669"/>
    <property type="project" value="InterPro"/>
</dbReference>
<evidence type="ECO:0000259" key="14">
    <source>
        <dbReference type="Pfam" id="PF01292"/>
    </source>
</evidence>
<dbReference type="PANTHER" id="PTHR30529">
    <property type="entry name" value="CYTOCHROME B561"/>
    <property type="match status" value="1"/>
</dbReference>
<evidence type="ECO:0000256" key="9">
    <source>
        <dbReference type="ARBA" id="ARBA00022989"/>
    </source>
</evidence>
<dbReference type="GO" id="GO:0009055">
    <property type="term" value="F:electron transfer activity"/>
    <property type="evidence" value="ECO:0007669"/>
    <property type="project" value="InterPro"/>
</dbReference>
<dbReference type="Proteomes" id="UP000244902">
    <property type="component" value="Chromosome"/>
</dbReference>
<protein>
    <submittedName>
        <fullName evidence="15">Cytochrome B</fullName>
    </submittedName>
</protein>
<dbReference type="InterPro" id="IPR052168">
    <property type="entry name" value="Cytochrome_b561_oxidase"/>
</dbReference>
<dbReference type="GO" id="GO:0046872">
    <property type="term" value="F:metal ion binding"/>
    <property type="evidence" value="ECO:0007669"/>
    <property type="project" value="UniProtKB-KW"/>
</dbReference>
<dbReference type="EMBL" id="CP022188">
    <property type="protein sequence ID" value="AWI81790.1"/>
    <property type="molecule type" value="Genomic_DNA"/>
</dbReference>
<evidence type="ECO:0000256" key="3">
    <source>
        <dbReference type="ARBA" id="ARBA00022448"/>
    </source>
</evidence>
<dbReference type="AlphaFoldDB" id="A0A2U8H882"/>
<evidence type="ECO:0000256" key="1">
    <source>
        <dbReference type="ARBA" id="ARBA00001970"/>
    </source>
</evidence>
<comment type="cofactor">
    <cofactor evidence="1">
        <name>heme b</name>
        <dbReference type="ChEBI" id="CHEBI:60344"/>
    </cofactor>
</comment>
<feature type="transmembrane region" description="Helical" evidence="13">
    <location>
        <begin position="12"/>
        <end position="30"/>
    </location>
</feature>
<evidence type="ECO:0000256" key="11">
    <source>
        <dbReference type="ARBA" id="ARBA00023136"/>
    </source>
</evidence>
<feature type="transmembrane region" description="Helical" evidence="13">
    <location>
        <begin position="140"/>
        <end position="161"/>
    </location>
</feature>
<evidence type="ECO:0000256" key="4">
    <source>
        <dbReference type="ARBA" id="ARBA00022475"/>
    </source>
</evidence>
<dbReference type="InterPro" id="IPR011577">
    <property type="entry name" value="Cyt_b561_bac/Ni-Hgenase"/>
</dbReference>
<evidence type="ECO:0000256" key="13">
    <source>
        <dbReference type="SAM" id="Phobius"/>
    </source>
</evidence>
<dbReference type="InterPro" id="IPR016174">
    <property type="entry name" value="Di-haem_cyt_TM"/>
</dbReference>
<keyword evidence="10" id="KW-0408">Iron</keyword>
<dbReference type="Pfam" id="PF01292">
    <property type="entry name" value="Ni_hydr_CYTB"/>
    <property type="match status" value="1"/>
</dbReference>
<dbReference type="SUPFAM" id="SSF81342">
    <property type="entry name" value="Transmembrane di-heme cytochromes"/>
    <property type="match status" value="1"/>
</dbReference>
<sequence>MSTQRYGRGAMLLHWGHAVLVLGMIGWGLYMADLPKGPDRSFAIGVHKSFGIVAILVVAVRLLWRRSHPAPVDLRLSRAEHKLAAAGHHLLYLLLVLTPLAGYLSASFTQYPMRFFGIVIPKPGWPDEGINAFFNASHGFLAWSLMGVIGIHLAAVVLHSIKKKPVLGRMLPGSKPID</sequence>
<feature type="domain" description="Cytochrome b561 bacterial/Ni-hydrogenase" evidence="14">
    <location>
        <begin position="5"/>
        <end position="173"/>
    </location>
</feature>
<keyword evidence="5" id="KW-0349">Heme</keyword>
<evidence type="ECO:0000313" key="15">
    <source>
        <dbReference type="EMBL" id="AWI81790.1"/>
    </source>
</evidence>
<evidence type="ECO:0000256" key="8">
    <source>
        <dbReference type="ARBA" id="ARBA00022982"/>
    </source>
</evidence>
<comment type="similarity">
    <text evidence="12">Belongs to the cytochrome b561 family.</text>
</comment>
<dbReference type="RefSeq" id="WP_108976746.1">
    <property type="nucleotide sequence ID" value="NZ_CP022188.1"/>
</dbReference>
<dbReference type="PANTHER" id="PTHR30529:SF7">
    <property type="entry name" value="CYTOCHROME B561 BACTERIAL_NI-HYDROGENASE DOMAIN-CONTAINING PROTEIN"/>
    <property type="match status" value="1"/>
</dbReference>
<keyword evidence="7" id="KW-0479">Metal-binding</keyword>
<keyword evidence="9 13" id="KW-1133">Transmembrane helix</keyword>
<comment type="subcellular location">
    <subcellularLocation>
        <location evidence="2">Cell membrane</location>
        <topology evidence="2">Multi-pass membrane protein</topology>
    </subcellularLocation>
</comment>
<dbReference type="GO" id="GO:0005886">
    <property type="term" value="C:plasma membrane"/>
    <property type="evidence" value="ECO:0007669"/>
    <property type="project" value="UniProtKB-SubCell"/>
</dbReference>
<proteinExistence type="inferred from homology"/>
<evidence type="ECO:0000256" key="12">
    <source>
        <dbReference type="ARBA" id="ARBA00037975"/>
    </source>
</evidence>
<feature type="transmembrane region" description="Helical" evidence="13">
    <location>
        <begin position="42"/>
        <end position="64"/>
    </location>
</feature>
<evidence type="ECO:0000256" key="2">
    <source>
        <dbReference type="ARBA" id="ARBA00004651"/>
    </source>
</evidence>
<accession>A0A2U8H882</accession>
<keyword evidence="8" id="KW-0249">Electron transport</keyword>
<evidence type="ECO:0000256" key="5">
    <source>
        <dbReference type="ARBA" id="ARBA00022617"/>
    </source>
</evidence>
<keyword evidence="4" id="KW-1003">Cell membrane</keyword>
<reference evidence="15 16" key="1">
    <citation type="submission" date="2017-06" db="EMBL/GenBank/DDBJ databases">
        <title>Azoarcus sp. TSNA42 complete genome sequence.</title>
        <authorList>
            <person name="Woo J.-H."/>
            <person name="Kim H.-S."/>
        </authorList>
    </citation>
    <scope>NUCLEOTIDE SEQUENCE [LARGE SCALE GENOMIC DNA]</scope>
    <source>
        <strain evidence="15 16">TSNA42</strain>
    </source>
</reference>
<evidence type="ECO:0000256" key="7">
    <source>
        <dbReference type="ARBA" id="ARBA00022723"/>
    </source>
</evidence>
<gene>
    <name evidence="15" type="ORF">CEW87_22005</name>
</gene>
<dbReference type="GO" id="GO:0020037">
    <property type="term" value="F:heme binding"/>
    <property type="evidence" value="ECO:0007669"/>
    <property type="project" value="TreeGrafter"/>
</dbReference>
<evidence type="ECO:0000313" key="16">
    <source>
        <dbReference type="Proteomes" id="UP000244902"/>
    </source>
</evidence>